<dbReference type="InterPro" id="IPR036855">
    <property type="entry name" value="Znf_CCCH_sf"/>
</dbReference>
<dbReference type="PANTHER" id="PTHR13309">
    <property type="entry name" value="NUCLEAR FRAGILE X MENTAL RETARDATION PROTEIN INTERACTING PROTEIN 1"/>
    <property type="match status" value="1"/>
</dbReference>
<feature type="region of interest" description="Disordered" evidence="5">
    <location>
        <begin position="1"/>
        <end position="299"/>
    </location>
</feature>
<feature type="domain" description="C3H1-type" evidence="6">
    <location>
        <begin position="531"/>
        <end position="559"/>
    </location>
</feature>
<dbReference type="Pfam" id="PF10453">
    <property type="entry name" value="NUFIP1"/>
    <property type="match status" value="1"/>
</dbReference>
<name>A0A9W9LWR5_9EURO</name>
<dbReference type="Proteomes" id="UP001146351">
    <property type="component" value="Unassembled WGS sequence"/>
</dbReference>
<dbReference type="SMART" id="SM00356">
    <property type="entry name" value="ZnF_C3H1"/>
    <property type="match status" value="1"/>
</dbReference>
<evidence type="ECO:0000313" key="7">
    <source>
        <dbReference type="EMBL" id="KAJ5180430.1"/>
    </source>
</evidence>
<protein>
    <recommendedName>
        <fullName evidence="6">C3H1-type domain-containing protein</fullName>
    </recommendedName>
</protein>
<dbReference type="GO" id="GO:0005634">
    <property type="term" value="C:nucleus"/>
    <property type="evidence" value="ECO:0007669"/>
    <property type="project" value="TreeGrafter"/>
</dbReference>
<dbReference type="InterPro" id="IPR019496">
    <property type="entry name" value="NUFIP1_cons_dom"/>
</dbReference>
<accession>A0A9W9LWR5</accession>
<feature type="compositionally biased region" description="Pro residues" evidence="5">
    <location>
        <begin position="8"/>
        <end position="19"/>
    </location>
</feature>
<dbReference type="GO" id="GO:0008270">
    <property type="term" value="F:zinc ion binding"/>
    <property type="evidence" value="ECO:0007669"/>
    <property type="project" value="UniProtKB-KW"/>
</dbReference>
<dbReference type="EMBL" id="JAPQKO010000002">
    <property type="protein sequence ID" value="KAJ5180430.1"/>
    <property type="molecule type" value="Genomic_DNA"/>
</dbReference>
<keyword evidence="1 4" id="KW-0479">Metal-binding</keyword>
<keyword evidence="3 4" id="KW-0862">Zinc</keyword>
<feature type="region of interest" description="Disordered" evidence="5">
    <location>
        <begin position="341"/>
        <end position="404"/>
    </location>
</feature>
<dbReference type="Gene3D" id="4.10.1000.10">
    <property type="entry name" value="Zinc finger, CCCH-type"/>
    <property type="match status" value="1"/>
</dbReference>
<comment type="caution">
    <text evidence="7">The sequence shown here is derived from an EMBL/GenBank/DDBJ whole genome shotgun (WGS) entry which is preliminary data.</text>
</comment>
<evidence type="ECO:0000256" key="5">
    <source>
        <dbReference type="SAM" id="MobiDB-lite"/>
    </source>
</evidence>
<sequence length="626" mass="67474">MSTQGFSFPPPPPPPPTAQPPSAYAPAQYGQWNGRGAGSRGRGRGHGNRSRGGHAHANGSRSQQPPPSGYNYMHGNFGYPAQPSTSYLPPTPYPHAQSNFQHPHNPPTLQSPQTFPQASTTTPYQALPGYNGPTNLTPSTSYSTPAAPTYPPNIPASQHASPPATPVMMGGVSWGDGQKGPGSYGTAPRNHARGPRASHPHGNHGPKARHVNKRDHTGALGKPKSTAPRCPAPPPVPSFGNPLPSKPPPPADGLAAQNPKKKRKFNQLGLTPKTEEHESSDEEDIDEESKLASSTAPLQFTYRGRTATLQSASDIVAWIAERRKKFPTQARVEEKQKAIEEAKAAREAVRREKEKQKEREKPQKETAGQADGDTADPAIDAAMKAQRKAEKIRRSLSREQKRFAKAEAEAAAARLKLEALQRQARGLPHRDAAPPNEELDASAEPVESSDMDLAPSGSMPVRDVELSPEQVNLVDATVDHVADAIDLSESSDWTSSSGSDSDSDSDSEGSAPEEVSSRREGPERVPPPPREGKKPLCRHFARNGRCNRGNQCKFSHEGAERTKAKVPEKKGRKGLLDAVSSFRVLLDRQKEEEDRRAMEMISWLGQNGLLQATDAPTDGAPSEPPA</sequence>
<evidence type="ECO:0000256" key="1">
    <source>
        <dbReference type="ARBA" id="ARBA00022723"/>
    </source>
</evidence>
<dbReference type="GO" id="GO:0000492">
    <property type="term" value="P:box C/D snoRNP assembly"/>
    <property type="evidence" value="ECO:0007669"/>
    <property type="project" value="TreeGrafter"/>
</dbReference>
<dbReference type="Pfam" id="PF00642">
    <property type="entry name" value="zf-CCCH"/>
    <property type="match status" value="1"/>
</dbReference>
<feature type="region of interest" description="Disordered" evidence="5">
    <location>
        <begin position="422"/>
        <end position="470"/>
    </location>
</feature>
<feature type="compositionally biased region" description="Low complexity" evidence="5">
    <location>
        <begin position="20"/>
        <end position="31"/>
    </location>
</feature>
<dbReference type="AlphaFoldDB" id="A0A9W9LWR5"/>
<feature type="compositionally biased region" description="Low complexity" evidence="5">
    <location>
        <begin position="488"/>
        <end position="500"/>
    </location>
</feature>
<evidence type="ECO:0000313" key="8">
    <source>
        <dbReference type="Proteomes" id="UP001146351"/>
    </source>
</evidence>
<gene>
    <name evidence="7" type="ORF">N7492_003640</name>
</gene>
<feature type="zinc finger region" description="C3H1-type" evidence="4">
    <location>
        <begin position="531"/>
        <end position="559"/>
    </location>
</feature>
<reference evidence="7" key="1">
    <citation type="submission" date="2022-11" db="EMBL/GenBank/DDBJ databases">
        <authorList>
            <person name="Petersen C."/>
        </authorList>
    </citation>
    <scope>NUCLEOTIDE SEQUENCE</scope>
    <source>
        <strain evidence="7">IBT 21917</strain>
    </source>
</reference>
<dbReference type="InterPro" id="IPR039136">
    <property type="entry name" value="NUFIP1-like"/>
</dbReference>
<evidence type="ECO:0000256" key="4">
    <source>
        <dbReference type="PROSITE-ProRule" id="PRU00723"/>
    </source>
</evidence>
<organism evidence="7 8">
    <name type="scientific">Penicillium capsulatum</name>
    <dbReference type="NCBI Taxonomy" id="69766"/>
    <lineage>
        <taxon>Eukaryota</taxon>
        <taxon>Fungi</taxon>
        <taxon>Dikarya</taxon>
        <taxon>Ascomycota</taxon>
        <taxon>Pezizomycotina</taxon>
        <taxon>Eurotiomycetes</taxon>
        <taxon>Eurotiomycetidae</taxon>
        <taxon>Eurotiales</taxon>
        <taxon>Aspergillaceae</taxon>
        <taxon>Penicillium</taxon>
    </lineage>
</organism>
<dbReference type="PROSITE" id="PS50103">
    <property type="entry name" value="ZF_C3H1"/>
    <property type="match status" value="1"/>
</dbReference>
<dbReference type="PANTHER" id="PTHR13309:SF0">
    <property type="entry name" value="FMR1-INTERACTING PROTEIN NUFIP1"/>
    <property type="match status" value="1"/>
</dbReference>
<feature type="compositionally biased region" description="Basic residues" evidence="5">
    <location>
        <begin position="190"/>
        <end position="213"/>
    </location>
</feature>
<proteinExistence type="predicted"/>
<evidence type="ECO:0000256" key="2">
    <source>
        <dbReference type="ARBA" id="ARBA00022771"/>
    </source>
</evidence>
<dbReference type="SUPFAM" id="SSF90229">
    <property type="entry name" value="CCCH zinc finger"/>
    <property type="match status" value="1"/>
</dbReference>
<dbReference type="InterPro" id="IPR000571">
    <property type="entry name" value="Znf_CCCH"/>
</dbReference>
<keyword evidence="2 4" id="KW-0863">Zinc-finger</keyword>
<feature type="compositionally biased region" description="Basic and acidic residues" evidence="5">
    <location>
        <begin position="387"/>
        <end position="404"/>
    </location>
</feature>
<feature type="region of interest" description="Disordered" evidence="5">
    <location>
        <begin position="485"/>
        <end position="572"/>
    </location>
</feature>
<feature type="compositionally biased region" description="Polar residues" evidence="5">
    <location>
        <begin position="132"/>
        <end position="146"/>
    </location>
</feature>
<keyword evidence="8" id="KW-1185">Reference proteome</keyword>
<dbReference type="GO" id="GO:0003723">
    <property type="term" value="F:RNA binding"/>
    <property type="evidence" value="ECO:0007669"/>
    <property type="project" value="InterPro"/>
</dbReference>
<feature type="compositionally biased region" description="Basic and acidic residues" evidence="5">
    <location>
        <begin position="341"/>
        <end position="364"/>
    </location>
</feature>
<feature type="compositionally biased region" description="Basic and acidic residues" evidence="5">
    <location>
        <begin position="554"/>
        <end position="569"/>
    </location>
</feature>
<feature type="compositionally biased region" description="Basic residues" evidence="5">
    <location>
        <begin position="41"/>
        <end position="54"/>
    </location>
</feature>
<feature type="compositionally biased region" description="Acidic residues" evidence="5">
    <location>
        <begin position="278"/>
        <end position="287"/>
    </location>
</feature>
<feature type="compositionally biased region" description="Gly residues" evidence="5">
    <location>
        <begin position="172"/>
        <end position="183"/>
    </location>
</feature>
<evidence type="ECO:0000259" key="6">
    <source>
        <dbReference type="PROSITE" id="PS50103"/>
    </source>
</evidence>
<reference evidence="7" key="2">
    <citation type="journal article" date="2023" name="IMA Fungus">
        <title>Comparative genomic study of the Penicillium genus elucidates a diverse pangenome and 15 lateral gene transfer events.</title>
        <authorList>
            <person name="Petersen C."/>
            <person name="Sorensen T."/>
            <person name="Nielsen M.R."/>
            <person name="Sondergaard T.E."/>
            <person name="Sorensen J.L."/>
            <person name="Fitzpatrick D.A."/>
            <person name="Frisvad J.C."/>
            <person name="Nielsen K.L."/>
        </authorList>
    </citation>
    <scope>NUCLEOTIDE SEQUENCE</scope>
    <source>
        <strain evidence="7">IBT 21917</strain>
    </source>
</reference>
<feature type="compositionally biased region" description="Polar residues" evidence="5">
    <location>
        <begin position="96"/>
        <end position="124"/>
    </location>
</feature>
<evidence type="ECO:0000256" key="3">
    <source>
        <dbReference type="ARBA" id="ARBA00022833"/>
    </source>
</evidence>
<dbReference type="OrthoDB" id="273070at2759"/>